<evidence type="ECO:0000256" key="8">
    <source>
        <dbReference type="ARBA" id="ARBA00023014"/>
    </source>
</evidence>
<keyword evidence="3" id="KW-0819">tRNA processing</keyword>
<evidence type="ECO:0000256" key="7">
    <source>
        <dbReference type="ARBA" id="ARBA00023004"/>
    </source>
</evidence>
<keyword evidence="4" id="KW-0479">Metal-binding</keyword>
<reference evidence="10" key="1">
    <citation type="submission" date="2022-04" db="EMBL/GenBank/DDBJ databases">
        <title>Complete genome sequences of Ezakiella coagulans and Fenollaria massiliensis.</title>
        <authorList>
            <person name="France M.T."/>
            <person name="Clifford J."/>
            <person name="Narina S."/>
            <person name="Rutt L."/>
            <person name="Ravel J."/>
        </authorList>
    </citation>
    <scope>NUCLEOTIDE SEQUENCE</scope>
    <source>
        <strain evidence="10">C0061C2</strain>
    </source>
</reference>
<name>A0A9E7DI27_9FIRM</name>
<keyword evidence="2" id="KW-0963">Cytoplasm</keyword>
<evidence type="ECO:0000256" key="2">
    <source>
        <dbReference type="ARBA" id="ARBA00022490"/>
    </source>
</evidence>
<evidence type="ECO:0000256" key="4">
    <source>
        <dbReference type="ARBA" id="ARBA00022723"/>
    </source>
</evidence>
<dbReference type="Pfam" id="PF13484">
    <property type="entry name" value="Fer4_16"/>
    <property type="match status" value="1"/>
</dbReference>
<keyword evidence="5" id="KW-0671">Queuosine biosynthesis</keyword>
<dbReference type="GO" id="GO:0008616">
    <property type="term" value="P:tRNA queuosine(34) biosynthetic process"/>
    <property type="evidence" value="ECO:0007669"/>
    <property type="project" value="UniProtKB-KW"/>
</dbReference>
<dbReference type="PANTHER" id="PTHR30002:SF4">
    <property type="entry name" value="EPOXYQUEUOSINE REDUCTASE"/>
    <property type="match status" value="1"/>
</dbReference>
<accession>A0A9E7DI27</accession>
<gene>
    <name evidence="10" type="primary">queG</name>
    <name evidence="10" type="ORF">M1R53_04545</name>
</gene>
<dbReference type="Proteomes" id="UP000831151">
    <property type="component" value="Chromosome"/>
</dbReference>
<dbReference type="InterPro" id="IPR013542">
    <property type="entry name" value="QueG_DUF1730"/>
</dbReference>
<sequence>MIIKHSELDKLKKKYSVDAFRITDASRLDLLGDASNEFTKYNKEERLNPKTLFPNAKSIIVFGLSYNYKKAEKKDGTYLLSRSSYGYDYHKIFKEKLDKIDKELFLDEKSESHVFVDTGPLIERLLAKKSGLGFLGKNTCIINPNLGSFIFIGYIISNEPSDFFDESLKIDCGACDICERACPNRALCGYKMQMTKCLSYITQKKGDLSEFEKKNIKTYIYGCDICQEVCPYNKNAKKVYHEEFHELDDYGLVYKDDFNLSNREFKEKYKAMAALWRGKKILERNANIIDNNKNDIVK</sequence>
<dbReference type="KEGG" id="fms:M1R53_04545"/>
<dbReference type="NCBIfam" id="TIGR00276">
    <property type="entry name" value="tRNA epoxyqueuosine(34) reductase QueG"/>
    <property type="match status" value="1"/>
</dbReference>
<keyword evidence="1" id="KW-0004">4Fe-4S</keyword>
<feature type="domain" description="4Fe-4S ferredoxin-type" evidence="9">
    <location>
        <begin position="160"/>
        <end position="193"/>
    </location>
</feature>
<keyword evidence="11" id="KW-1185">Reference proteome</keyword>
<evidence type="ECO:0000256" key="5">
    <source>
        <dbReference type="ARBA" id="ARBA00022785"/>
    </source>
</evidence>
<evidence type="ECO:0000313" key="10">
    <source>
        <dbReference type="EMBL" id="UQK58512.1"/>
    </source>
</evidence>
<dbReference type="PROSITE" id="PS00198">
    <property type="entry name" value="4FE4S_FER_1"/>
    <property type="match status" value="1"/>
</dbReference>
<dbReference type="EC" id="1.17.99.6" evidence="10"/>
<dbReference type="InterPro" id="IPR017900">
    <property type="entry name" value="4Fe4S_Fe_S_CS"/>
</dbReference>
<dbReference type="AlphaFoldDB" id="A0A9E7DI27"/>
<dbReference type="SUPFAM" id="SSF46548">
    <property type="entry name" value="alpha-helical ferredoxin"/>
    <property type="match status" value="1"/>
</dbReference>
<evidence type="ECO:0000259" key="9">
    <source>
        <dbReference type="PROSITE" id="PS51379"/>
    </source>
</evidence>
<dbReference type="PANTHER" id="PTHR30002">
    <property type="entry name" value="EPOXYQUEUOSINE REDUCTASE"/>
    <property type="match status" value="1"/>
</dbReference>
<dbReference type="GO" id="GO:0052693">
    <property type="term" value="F:epoxyqueuosine reductase activity"/>
    <property type="evidence" value="ECO:0007669"/>
    <property type="project" value="UniProtKB-EC"/>
</dbReference>
<evidence type="ECO:0000313" key="11">
    <source>
        <dbReference type="Proteomes" id="UP000831151"/>
    </source>
</evidence>
<evidence type="ECO:0000256" key="1">
    <source>
        <dbReference type="ARBA" id="ARBA00022485"/>
    </source>
</evidence>
<dbReference type="InterPro" id="IPR004453">
    <property type="entry name" value="QueG"/>
</dbReference>
<dbReference type="PROSITE" id="PS51379">
    <property type="entry name" value="4FE4S_FER_2"/>
    <property type="match status" value="1"/>
</dbReference>
<proteinExistence type="predicted"/>
<dbReference type="GO" id="GO:0046872">
    <property type="term" value="F:metal ion binding"/>
    <property type="evidence" value="ECO:0007669"/>
    <property type="project" value="UniProtKB-KW"/>
</dbReference>
<evidence type="ECO:0000256" key="3">
    <source>
        <dbReference type="ARBA" id="ARBA00022694"/>
    </source>
</evidence>
<keyword evidence="7" id="KW-0408">Iron</keyword>
<dbReference type="InterPro" id="IPR017896">
    <property type="entry name" value="4Fe4S_Fe-S-bd"/>
</dbReference>
<dbReference type="Pfam" id="PF08331">
    <property type="entry name" value="QueG_DUF1730"/>
    <property type="match status" value="1"/>
</dbReference>
<keyword evidence="6 10" id="KW-0560">Oxidoreductase</keyword>
<organism evidence="10 11">
    <name type="scientific">Fenollaria massiliensis</name>
    <dbReference type="NCBI Taxonomy" id="938288"/>
    <lineage>
        <taxon>Bacteria</taxon>
        <taxon>Bacillati</taxon>
        <taxon>Bacillota</taxon>
        <taxon>Clostridia</taxon>
        <taxon>Eubacteriales</taxon>
        <taxon>Fenollaria</taxon>
    </lineage>
</organism>
<dbReference type="RefSeq" id="WP_249242131.1">
    <property type="nucleotide sequence ID" value="NZ_CP096649.1"/>
</dbReference>
<keyword evidence="8" id="KW-0411">Iron-sulfur</keyword>
<dbReference type="Gene3D" id="3.30.70.3270">
    <property type="match status" value="1"/>
</dbReference>
<dbReference type="EMBL" id="CP096649">
    <property type="protein sequence ID" value="UQK58512.1"/>
    <property type="molecule type" value="Genomic_DNA"/>
</dbReference>
<dbReference type="GO" id="GO:0051539">
    <property type="term" value="F:4 iron, 4 sulfur cluster binding"/>
    <property type="evidence" value="ECO:0007669"/>
    <property type="project" value="UniProtKB-KW"/>
</dbReference>
<protein>
    <submittedName>
        <fullName evidence="10">tRNA epoxyqueuosine(34) reductase QueG</fullName>
        <ecNumber evidence="10">1.17.99.6</ecNumber>
    </submittedName>
</protein>
<evidence type="ECO:0000256" key="6">
    <source>
        <dbReference type="ARBA" id="ARBA00023002"/>
    </source>
</evidence>